<dbReference type="Proteomes" id="UP001589718">
    <property type="component" value="Unassembled WGS sequence"/>
</dbReference>
<gene>
    <name evidence="1" type="ORF">ACFFTU_15080</name>
</gene>
<dbReference type="RefSeq" id="WP_345228244.1">
    <property type="nucleotide sequence ID" value="NZ_BAAAXE010000015.1"/>
</dbReference>
<organism evidence="1 2">
    <name type="scientific">Streptomyces cremeus</name>
    <dbReference type="NCBI Taxonomy" id="66881"/>
    <lineage>
        <taxon>Bacteria</taxon>
        <taxon>Bacillati</taxon>
        <taxon>Actinomycetota</taxon>
        <taxon>Actinomycetes</taxon>
        <taxon>Kitasatosporales</taxon>
        <taxon>Streptomycetaceae</taxon>
        <taxon>Streptomyces</taxon>
    </lineage>
</organism>
<evidence type="ECO:0000313" key="1">
    <source>
        <dbReference type="EMBL" id="MFB9521272.1"/>
    </source>
</evidence>
<evidence type="ECO:0000313" key="2">
    <source>
        <dbReference type="Proteomes" id="UP001589718"/>
    </source>
</evidence>
<dbReference type="EMBL" id="JBHMCR010000007">
    <property type="protein sequence ID" value="MFB9521272.1"/>
    <property type="molecule type" value="Genomic_DNA"/>
</dbReference>
<name>A0ABV5PDK2_STRCM</name>
<accession>A0ABV5PDK2</accession>
<protein>
    <submittedName>
        <fullName evidence="1">Uncharacterized protein</fullName>
    </submittedName>
</protein>
<keyword evidence="2" id="KW-1185">Reference proteome</keyword>
<sequence>MRIPDNGPAVEFPADVASIRAVLRAEQEGDDWSDRTGVAPELVRLGEDGWKLTVGGRAGGVSDTLLQAMLIEIRSPEHAEVPERDLMAVLAETWDPDYGDVSDSATRTVLRERGNAEVAQPGVGRLSYLSPARAALVPDDLEAVRTPLSTGGVLLDIAPPGEHEAVLAAYLRLRESGALQPLPKPMDRSKL</sequence>
<proteinExistence type="predicted"/>
<reference evidence="1 2" key="1">
    <citation type="submission" date="2024-09" db="EMBL/GenBank/DDBJ databases">
        <authorList>
            <person name="Sun Q."/>
            <person name="Mori K."/>
        </authorList>
    </citation>
    <scope>NUCLEOTIDE SEQUENCE [LARGE SCALE GENOMIC DNA]</scope>
    <source>
        <strain evidence="1 2">JCM 4362</strain>
    </source>
</reference>
<comment type="caution">
    <text evidence="1">The sequence shown here is derived from an EMBL/GenBank/DDBJ whole genome shotgun (WGS) entry which is preliminary data.</text>
</comment>